<reference evidence="1 2" key="1">
    <citation type="submission" date="2024-04" db="EMBL/GenBank/DDBJ databases">
        <title>Phyllosticta paracitricarpa is synonymous to the EU quarantine fungus P. citricarpa based on phylogenomic analyses.</title>
        <authorList>
            <consortium name="Lawrence Berkeley National Laboratory"/>
            <person name="Van Ingen-Buijs V.A."/>
            <person name="Van Westerhoven A.C."/>
            <person name="Haridas S."/>
            <person name="Skiadas P."/>
            <person name="Martin F."/>
            <person name="Groenewald J.Z."/>
            <person name="Crous P.W."/>
            <person name="Seidl M.F."/>
        </authorList>
    </citation>
    <scope>NUCLEOTIDE SEQUENCE [LARGE SCALE GENOMIC DNA]</scope>
    <source>
        <strain evidence="1 2">CBS 123374</strain>
    </source>
</reference>
<dbReference type="EMBL" id="JBBWRZ010000001">
    <property type="protein sequence ID" value="KAK8246437.1"/>
    <property type="molecule type" value="Genomic_DNA"/>
</dbReference>
<proteinExistence type="predicted"/>
<evidence type="ECO:0000313" key="1">
    <source>
        <dbReference type="EMBL" id="KAK8246437.1"/>
    </source>
</evidence>
<keyword evidence="2" id="KW-1185">Reference proteome</keyword>
<comment type="caution">
    <text evidence="1">The sequence shown here is derived from an EMBL/GenBank/DDBJ whole genome shotgun (WGS) entry which is preliminary data.</text>
</comment>
<sequence>MDPPTQPGHPSDPRSYLDVGLDEGLLAGYCGFEDVCELRRYLCSHAFLCYWLESTKGWARDIPWEAVLDTFIELQCSGGRHLNLITRRRTRYSVSVNLYPVFEDRLREQLEKMACIVAGMANSITKAFVLSAGMASIDPAAQLKAKRMFHSRTRRTFCLPKIDLSSAVQLPQLILVGDQAQFARESQLEPFNRALQLLRFFTAATEDTPFGEYFFRTSQLDATVPVGTHCIPPWMVYKPLVVEIGFLRSGTDKAQKEAYYSDVDPRLATQKVFREHIREVFYLLGTNAYVSEIVFFLQDGNDANSQVALRVGDVNWHIIQDRLKDLPAGCTVECGFSLKVLG</sequence>
<protein>
    <submittedName>
        <fullName evidence="1">Uncharacterized protein</fullName>
    </submittedName>
</protein>
<accession>A0ABR1Z205</accession>
<evidence type="ECO:0000313" key="2">
    <source>
        <dbReference type="Proteomes" id="UP001492380"/>
    </source>
</evidence>
<organism evidence="1 2">
    <name type="scientific">Phyllosticta capitalensis</name>
    <dbReference type="NCBI Taxonomy" id="121624"/>
    <lineage>
        <taxon>Eukaryota</taxon>
        <taxon>Fungi</taxon>
        <taxon>Dikarya</taxon>
        <taxon>Ascomycota</taxon>
        <taxon>Pezizomycotina</taxon>
        <taxon>Dothideomycetes</taxon>
        <taxon>Dothideomycetes incertae sedis</taxon>
        <taxon>Botryosphaeriales</taxon>
        <taxon>Phyllostictaceae</taxon>
        <taxon>Phyllosticta</taxon>
    </lineage>
</organism>
<gene>
    <name evidence="1" type="ORF">HDK90DRAFT_506220</name>
</gene>
<dbReference type="Proteomes" id="UP001492380">
    <property type="component" value="Unassembled WGS sequence"/>
</dbReference>
<name>A0ABR1Z205_9PEZI</name>